<proteinExistence type="predicted"/>
<sequence>MQHTLRANYQAAIWRRSLENLPDVPAPSAGHGWELDDGGSLKITMDGGSTSSRCRLESHLMHMQKDVSTDTVDGLAKAACGLPPNGNGPSPSLLCYRARLRSDALLSTAVLGTPREAIVSRSNTMTLSVHTVISIVVGASWFAGTMWSRLGCGLVTGPCGKLLVWPRSLTLHPANCVMHPLPTTLAHYCLHCHVVRDMLPRGLPLTEICRFLLVHDNLDTIHCSPPTIRWLLSDPSRQSSPRRGDLSLPGQRVPRLQVLWRLTVTKVPEATTLGKAEHTPLTEPHYHRRDLSSTNAHLALGQGEVNQSSSREPMNQLPRNSPLQHYLPFIKA</sequence>
<keyword evidence="3" id="KW-1185">Reference proteome</keyword>
<name>A0A8J5CR33_CHIOP</name>
<dbReference type="EMBL" id="JACEEZ010014647">
    <property type="protein sequence ID" value="KAG0719359.1"/>
    <property type="molecule type" value="Genomic_DNA"/>
</dbReference>
<reference evidence="2" key="1">
    <citation type="submission" date="2020-07" db="EMBL/GenBank/DDBJ databases">
        <title>The High-quality genome of the commercially important snow crab, Chionoecetes opilio.</title>
        <authorList>
            <person name="Jeong J.-H."/>
            <person name="Ryu S."/>
        </authorList>
    </citation>
    <scope>NUCLEOTIDE SEQUENCE</scope>
    <source>
        <strain evidence="2">MADBK_172401_WGS</strain>
        <tissue evidence="2">Digestive gland</tissue>
    </source>
</reference>
<feature type="region of interest" description="Disordered" evidence="1">
    <location>
        <begin position="302"/>
        <end position="323"/>
    </location>
</feature>
<protein>
    <submittedName>
        <fullName evidence="2">Uncharacterized protein</fullName>
    </submittedName>
</protein>
<gene>
    <name evidence="2" type="ORF">GWK47_050644</name>
</gene>
<evidence type="ECO:0000313" key="3">
    <source>
        <dbReference type="Proteomes" id="UP000770661"/>
    </source>
</evidence>
<dbReference type="Proteomes" id="UP000770661">
    <property type="component" value="Unassembled WGS sequence"/>
</dbReference>
<evidence type="ECO:0000256" key="1">
    <source>
        <dbReference type="SAM" id="MobiDB-lite"/>
    </source>
</evidence>
<organism evidence="2 3">
    <name type="scientific">Chionoecetes opilio</name>
    <name type="common">Atlantic snow crab</name>
    <name type="synonym">Cancer opilio</name>
    <dbReference type="NCBI Taxonomy" id="41210"/>
    <lineage>
        <taxon>Eukaryota</taxon>
        <taxon>Metazoa</taxon>
        <taxon>Ecdysozoa</taxon>
        <taxon>Arthropoda</taxon>
        <taxon>Crustacea</taxon>
        <taxon>Multicrustacea</taxon>
        <taxon>Malacostraca</taxon>
        <taxon>Eumalacostraca</taxon>
        <taxon>Eucarida</taxon>
        <taxon>Decapoda</taxon>
        <taxon>Pleocyemata</taxon>
        <taxon>Brachyura</taxon>
        <taxon>Eubrachyura</taxon>
        <taxon>Majoidea</taxon>
        <taxon>Majidae</taxon>
        <taxon>Chionoecetes</taxon>
    </lineage>
</organism>
<evidence type="ECO:0000313" key="2">
    <source>
        <dbReference type="EMBL" id="KAG0719359.1"/>
    </source>
</evidence>
<accession>A0A8J5CR33</accession>
<comment type="caution">
    <text evidence="2">The sequence shown here is derived from an EMBL/GenBank/DDBJ whole genome shotgun (WGS) entry which is preliminary data.</text>
</comment>
<feature type="compositionally biased region" description="Polar residues" evidence="1">
    <location>
        <begin position="304"/>
        <end position="323"/>
    </location>
</feature>
<dbReference type="AlphaFoldDB" id="A0A8J5CR33"/>